<protein>
    <recommendedName>
        <fullName evidence="1">DNA-directed DNA polymerase</fullName>
        <ecNumber evidence="1">2.7.7.7</ecNumber>
    </recommendedName>
</protein>
<dbReference type="InterPro" id="IPR004805">
    <property type="entry name" value="DnaE2/DnaE/PolC"/>
</dbReference>
<dbReference type="Pfam" id="PF17657">
    <property type="entry name" value="DNA_pol3_finger"/>
    <property type="match status" value="1"/>
</dbReference>
<dbReference type="EMBL" id="AE001437">
    <property type="protein sequence ID" value="AAK79195.1"/>
    <property type="molecule type" value="Genomic_DNA"/>
</dbReference>
<dbReference type="PIR" id="H97050">
    <property type="entry name" value="H97050"/>
</dbReference>
<reference evidence="8 9" key="1">
    <citation type="journal article" date="2001" name="J. Bacteriol.">
        <title>Genome sequence and comparative analysis of the solvent-producing bacterium Clostridium acetobutylicum.</title>
        <authorList>
            <person name="Nolling J."/>
            <person name="Breton G."/>
            <person name="Omelchenko M.V."/>
            <person name="Makarova K.S."/>
            <person name="Zeng Q."/>
            <person name="Gibson R."/>
            <person name="Lee H.M."/>
            <person name="Dubois J."/>
            <person name="Qiu D."/>
            <person name="Hitti J."/>
            <person name="Wolf Y.I."/>
            <person name="Tatusov R.L."/>
            <person name="Sabathe F."/>
            <person name="Doucette-Stamm L."/>
            <person name="Soucaille P."/>
            <person name="Daly M.J."/>
            <person name="Bennett G.N."/>
            <person name="Koonin E.V."/>
            <person name="Smith D.R."/>
        </authorList>
    </citation>
    <scope>NUCLEOTIDE SEQUENCE [LARGE SCALE GENOMIC DNA]</scope>
    <source>
        <strain evidence="9">ATCC 824 / DSM 792 / JCM 1419 / LMG 5710 / VKM B-1787</strain>
    </source>
</reference>
<evidence type="ECO:0000256" key="6">
    <source>
        <dbReference type="ARBA" id="ARBA00049244"/>
    </source>
</evidence>
<keyword evidence="4" id="KW-0235">DNA replication</keyword>
<dbReference type="InterPro" id="IPR041931">
    <property type="entry name" value="DNA_pol3_alpha_thumb_dom"/>
</dbReference>
<evidence type="ECO:0000259" key="7">
    <source>
        <dbReference type="SMART" id="SM00481"/>
    </source>
</evidence>
<dbReference type="InterPro" id="IPR004013">
    <property type="entry name" value="PHP_dom"/>
</dbReference>
<dbReference type="InterPro" id="IPR029460">
    <property type="entry name" value="DNAPol_HHH"/>
</dbReference>
<dbReference type="Gene3D" id="1.10.10.1600">
    <property type="entry name" value="Bacterial DNA polymerase III alpha subunit, thumb domain"/>
    <property type="match status" value="1"/>
</dbReference>
<dbReference type="PANTHER" id="PTHR32294">
    <property type="entry name" value="DNA POLYMERASE III SUBUNIT ALPHA"/>
    <property type="match status" value="1"/>
</dbReference>
<dbReference type="CDD" id="cd04485">
    <property type="entry name" value="DnaE_OBF"/>
    <property type="match status" value="1"/>
</dbReference>
<dbReference type="InterPro" id="IPR003141">
    <property type="entry name" value="Pol/His_phosphatase_N"/>
</dbReference>
<dbReference type="RefSeq" id="WP_010964536.1">
    <property type="nucleotide sequence ID" value="NC_003030.1"/>
</dbReference>
<comment type="catalytic activity">
    <reaction evidence="6">
        <text>DNA(n) + a 2'-deoxyribonucleoside 5'-triphosphate = DNA(n+1) + diphosphate</text>
        <dbReference type="Rhea" id="RHEA:22508"/>
        <dbReference type="Rhea" id="RHEA-COMP:17339"/>
        <dbReference type="Rhea" id="RHEA-COMP:17340"/>
        <dbReference type="ChEBI" id="CHEBI:33019"/>
        <dbReference type="ChEBI" id="CHEBI:61560"/>
        <dbReference type="ChEBI" id="CHEBI:173112"/>
        <dbReference type="EC" id="2.7.7.7"/>
    </reaction>
</comment>
<dbReference type="GeneID" id="44997730"/>
<dbReference type="HOGENOM" id="CLU_001600_0_0_9"/>
<accession>Q97JQ0</accession>
<dbReference type="AlphaFoldDB" id="Q97JQ0"/>
<dbReference type="GO" id="GO:0003887">
    <property type="term" value="F:DNA-directed DNA polymerase activity"/>
    <property type="evidence" value="ECO:0007669"/>
    <property type="project" value="UniProtKB-KW"/>
</dbReference>
<dbReference type="EC" id="2.7.7.7" evidence="1"/>
<organism evidence="8 9">
    <name type="scientific">Clostridium acetobutylicum (strain ATCC 824 / DSM 792 / JCM 1419 / IAM 19013 / LMG 5710 / NBRC 13948 / NRRL B-527 / VKM B-1787 / 2291 / W)</name>
    <dbReference type="NCBI Taxonomy" id="272562"/>
    <lineage>
        <taxon>Bacteria</taxon>
        <taxon>Bacillati</taxon>
        <taxon>Bacillota</taxon>
        <taxon>Clostridia</taxon>
        <taxon>Eubacteriales</taxon>
        <taxon>Clostridiaceae</taxon>
        <taxon>Clostridium</taxon>
    </lineage>
</organism>
<evidence type="ECO:0000313" key="8">
    <source>
        <dbReference type="EMBL" id="AAK79195.1"/>
    </source>
</evidence>
<dbReference type="SMART" id="SM00481">
    <property type="entry name" value="POLIIIAc"/>
    <property type="match status" value="1"/>
</dbReference>
<dbReference type="GO" id="GO:0008408">
    <property type="term" value="F:3'-5' exonuclease activity"/>
    <property type="evidence" value="ECO:0007669"/>
    <property type="project" value="InterPro"/>
</dbReference>
<gene>
    <name evidence="8" type="primary">dnaE</name>
    <name evidence="8" type="ordered locus">CA_C1223</name>
</gene>
<proteinExistence type="predicted"/>
<keyword evidence="3" id="KW-0548">Nucleotidyltransferase</keyword>
<dbReference type="PANTHER" id="PTHR32294:SF0">
    <property type="entry name" value="DNA POLYMERASE III SUBUNIT ALPHA"/>
    <property type="match status" value="1"/>
</dbReference>
<evidence type="ECO:0000256" key="5">
    <source>
        <dbReference type="ARBA" id="ARBA00022932"/>
    </source>
</evidence>
<dbReference type="GO" id="GO:0006260">
    <property type="term" value="P:DNA replication"/>
    <property type="evidence" value="ECO:0007669"/>
    <property type="project" value="UniProtKB-KW"/>
</dbReference>
<dbReference type="PATRIC" id="fig|272562.8.peg.1425"/>
<evidence type="ECO:0000256" key="1">
    <source>
        <dbReference type="ARBA" id="ARBA00012417"/>
    </source>
</evidence>
<keyword evidence="2" id="KW-0808">Transferase</keyword>
<evidence type="ECO:0000256" key="2">
    <source>
        <dbReference type="ARBA" id="ARBA00022679"/>
    </source>
</evidence>
<dbReference type="KEGG" id="cac:CA_C1223"/>
<keyword evidence="5" id="KW-0239">DNA-directed DNA polymerase</keyword>
<evidence type="ECO:0000256" key="4">
    <source>
        <dbReference type="ARBA" id="ARBA00022705"/>
    </source>
</evidence>
<evidence type="ECO:0000256" key="3">
    <source>
        <dbReference type="ARBA" id="ARBA00022695"/>
    </source>
</evidence>
<dbReference type="STRING" id="272562.CA_C1223"/>
<dbReference type="InterPro" id="IPR011708">
    <property type="entry name" value="DNA_pol3_alpha_NTPase_dom"/>
</dbReference>
<dbReference type="Pfam" id="PF02811">
    <property type="entry name" value="PHP"/>
    <property type="match status" value="1"/>
</dbReference>
<keyword evidence="9" id="KW-1185">Reference proteome</keyword>
<dbReference type="NCBIfam" id="TIGR00594">
    <property type="entry name" value="polc"/>
    <property type="match status" value="1"/>
</dbReference>
<dbReference type="Pfam" id="PF07733">
    <property type="entry name" value="DNA_pol3_alpha"/>
    <property type="match status" value="1"/>
</dbReference>
<dbReference type="Proteomes" id="UP000000814">
    <property type="component" value="Chromosome"/>
</dbReference>
<dbReference type="InterPro" id="IPR040982">
    <property type="entry name" value="DNA_pol3_finger"/>
</dbReference>
<feature type="domain" description="Polymerase/histidinol phosphatase N-terminal" evidence="7">
    <location>
        <begin position="4"/>
        <end position="71"/>
    </location>
</feature>
<name>Q97JQ0_CLOAB</name>
<dbReference type="Gene3D" id="1.10.150.870">
    <property type="match status" value="1"/>
</dbReference>
<evidence type="ECO:0000313" key="9">
    <source>
        <dbReference type="Proteomes" id="UP000000814"/>
    </source>
</evidence>
<dbReference type="InterPro" id="IPR016195">
    <property type="entry name" value="Pol/histidinol_Pase-like"/>
</dbReference>
<dbReference type="Gene3D" id="3.20.20.140">
    <property type="entry name" value="Metal-dependent hydrolases"/>
    <property type="match status" value="1"/>
</dbReference>
<dbReference type="OrthoDB" id="9803237at2"/>
<dbReference type="Pfam" id="PF14579">
    <property type="entry name" value="HHH_6"/>
    <property type="match status" value="1"/>
</dbReference>
<dbReference type="eggNOG" id="COG0587">
    <property type="taxonomic scope" value="Bacteria"/>
</dbReference>
<dbReference type="SUPFAM" id="SSF89550">
    <property type="entry name" value="PHP domain-like"/>
    <property type="match status" value="1"/>
</dbReference>
<sequence>MSYAELHCHDCYSLLDAISKPEEIISKAKEYGYSAIAITNHGNMFSMVNFQKEGEKQGVKTILGIEAYEADNLRIKDDTRYHLILLAKNNEGLKALYELSSISYLEGFYKKPRLDIKEIEPYAKDLIISSACMAGRIDRLLLADKYNEAKEWIYKYKKVFPNFYLEMQHHDVIEQANLNKLIVRLGKETGTPYIMTSDSHYINKEDQKAHSIFIQTNEKREVGEIYDGCYLKSEKEIKEIMMKQIDKDDIELAISNTEKIAKECNVKIDLSLPNQMPEIPIPKEFKNINQYYMYLINKGFKEKKLNKLPKNELKKHIERIKSEYEVLDYVHYIDYFVMLYMLTKAAKKRNIPLGFSRGSGGNCLTLFDMGVTGINSLRYNLDFSRFASKGRTSLADYDMDMSKRRRKEIIDISKELFNKYEDILHTQVAPICTFNSFSTKVACRDIGKALQVNNTYPDLTYQVRDIVAKMIPKVTRYDEETGEAIEEDQQLKSIIDSNEKLQTYAKKYPLWFKYIIKLEGLPKSLGCHASGVVISPKPIIDYAPLCLNKDKQPMIQLEMHNVLDDLHLVKMDFLGLKTLDVIDDALKLAKLTYDDIDINKINLNDPKVYKNIYKKGNTIGVFQMESAEARQMNIDAQTDNIEDVIALNALNRPACKAMFPDFVENKQHPENMKLIHEDLRSILQSTYGVLLYQEQSLSIFRLANFPDSEVDLARRAIGKKDMEIMKSLEEKLRDKVVKDEDGHILWHYGLKQRGWADKQIEDIWKLLLKQATYSFNKGHSTAYGLLSYITAWLKTYYPTEFMTALLNSEIGDYEKIAKYIIECKKMNVKVIEPDINKSIDFFSISKSSILFGINMIKNVGDSVIPDIINNRPYQSFNDFITRCNIGKRATIALIKSGAFNEFNKDKSTLLYEYCKSAYTPTVYKPVKNLKTKKQMFELGLVEDEITWKDKDLCLARLNAYNKNKYIKKEKERYEKCYKEFEEKYMQGSIEDWQFETLSMYLTVDPFKELRKILKPFDDMGEGIGLIAGTIFAIENKVDKKNNKYAFVSLINQESKIIEAVTWSSIYSRYQEFIKSGTKIMCLGKKKDTLFSIDEIKLLDEWKKELKGSVYNN</sequence>